<dbReference type="EMBL" id="JAKEKT020000071">
    <property type="protein sequence ID" value="KAL1638976.1"/>
    <property type="molecule type" value="Genomic_DNA"/>
</dbReference>
<sequence length="475" mass="54281">MTVTIEDLADELLLDILDYISIRHRWDFDFKTWEGNTEIQSRIRTLHSVALVSRRLYRVANQVLYTVLIDGADARRRTQFLQTAVRRPELAAMVKEVRFSYFDWHGTLNASGIPAEYTEVLEAAKSVDIGDEHESASFQNALQENFNDADVALLFSQLPSLETLEFDVDETWFHTWKWFLCLARRTTEKGSGPLSSLHHLRPRYGNENASGFHPLFIQDFVGLPSLKTVEVSGTWFDERDGDRPLSLQTNNRIEKLAFWQSCPGNAFVDCALNAFSQLKAFRYTYGSFPTASISYSQTQGFHKALTRRKDTLEHVSILVSDRCNVFKEMLQRGFVSPRFGSFKEFARLRHLEIAEYIISDPAMWDLNFGPVPTPDYSDLVDIFPACLESLVIQFDFTLCPESAVPKKAHFLLALARQVTGLPNFRRLTLLRLGDLPRGGDFEASLEQIRDLAACSAVEFDIVRWAKARHEGLWTA</sequence>
<proteinExistence type="predicted"/>
<organism evidence="1 2">
    <name type="scientific">Diplodia intermedia</name>
    <dbReference type="NCBI Taxonomy" id="856260"/>
    <lineage>
        <taxon>Eukaryota</taxon>
        <taxon>Fungi</taxon>
        <taxon>Dikarya</taxon>
        <taxon>Ascomycota</taxon>
        <taxon>Pezizomycotina</taxon>
        <taxon>Dothideomycetes</taxon>
        <taxon>Dothideomycetes incertae sedis</taxon>
        <taxon>Botryosphaeriales</taxon>
        <taxon>Botryosphaeriaceae</taxon>
        <taxon>Diplodia</taxon>
    </lineage>
</organism>
<comment type="caution">
    <text evidence="1">The sequence shown here is derived from an EMBL/GenBank/DDBJ whole genome shotgun (WGS) entry which is preliminary data.</text>
</comment>
<evidence type="ECO:0000313" key="1">
    <source>
        <dbReference type="EMBL" id="KAL1638976.1"/>
    </source>
</evidence>
<protein>
    <recommendedName>
        <fullName evidence="3">F-box domain-containing protein</fullName>
    </recommendedName>
</protein>
<dbReference type="Proteomes" id="UP001521184">
    <property type="component" value="Unassembled WGS sequence"/>
</dbReference>
<reference evidence="1 2" key="1">
    <citation type="journal article" date="2023" name="Plant Dis.">
        <title>First Report of Diplodia intermedia Causing Canker and Dieback Diseases on Apple Trees in Canada.</title>
        <authorList>
            <person name="Ellouze W."/>
            <person name="Ilyukhin E."/>
            <person name="Sulman M."/>
            <person name="Ali S."/>
        </authorList>
    </citation>
    <scope>NUCLEOTIDE SEQUENCE [LARGE SCALE GENOMIC DNA]</scope>
    <source>
        <strain evidence="1 2">M45-28</strain>
    </source>
</reference>
<evidence type="ECO:0000313" key="2">
    <source>
        <dbReference type="Proteomes" id="UP001521184"/>
    </source>
</evidence>
<gene>
    <name evidence="1" type="ORF">SLS58_008434</name>
</gene>
<evidence type="ECO:0008006" key="3">
    <source>
        <dbReference type="Google" id="ProtNLM"/>
    </source>
</evidence>
<accession>A0ABR3THI2</accession>
<name>A0ABR3THI2_9PEZI</name>
<keyword evidence="2" id="KW-1185">Reference proteome</keyword>